<comment type="caution">
    <text evidence="2">The sequence shown here is derived from an EMBL/GenBank/DDBJ whole genome shotgun (WGS) entry which is preliminary data.</text>
</comment>
<name>A0A1F6FI68_9BACT</name>
<feature type="transmembrane region" description="Helical" evidence="1">
    <location>
        <begin position="363"/>
        <end position="385"/>
    </location>
</feature>
<accession>A0A1F6FI68</accession>
<sequence>MTEVVSKIKRLRTFSGDVMNARGDLSVPETTTPQAKFVLKKPQPTVTRIPPQPAPIPTLPPLPPKPITLPLKVAPVTVVEKPEPVAKTIIPTFAPHIIKDELSALDKPAPSSILAVPSNRLDVMEAENSIDVGNIISDRKNKRFNVFSATWEAVKEWFVSERLQFEKRQDEKEAAIPKVRPVESRKEVVAKAASQSALAPKDDHKNVVVRQQTESDKKAAAEAPVIAIKSSASVPAPSWSHFTGEIPLATPASTTAEIKPEPTPTVQAPVEIPVVIKEPEVVSVPVPVVEVIPKEEIPSPIKEAPVEAPIAVPSYAPVEEMVEEPATTSANVVAEEEVFIPEPKPISRTPTRFATPTRTPFPIVRVGIIGVMSIVLGVSASLWLFGGGEETNQEIAAQDDTISLIAADQKVDVPVSNDRTEFLSALTKVSVPAENAVSLLQPKINLSGTVSTPPTATILQILNLQLPGSFTRSIETINFGRYDGRFFIALRVTSFEAGFSGLLSGESLLITDLYPLFGTPVTGTFDPSARTAGGVVEPFFVDSTVKNHDVRILRDELQKERLVYGFVNRNTIIIATDSAVFAAAAEKIK</sequence>
<dbReference type="STRING" id="1798531.A2392_02165"/>
<keyword evidence="1" id="KW-0472">Membrane</keyword>
<dbReference type="EMBL" id="MFMS01000006">
    <property type="protein sequence ID" value="OGG85557.1"/>
    <property type="molecule type" value="Genomic_DNA"/>
</dbReference>
<dbReference type="Proteomes" id="UP000177395">
    <property type="component" value="Unassembled WGS sequence"/>
</dbReference>
<organism evidence="2 3">
    <name type="scientific">Candidatus Kaiserbacteria bacterium RIFOXYB1_FULL_46_14</name>
    <dbReference type="NCBI Taxonomy" id="1798531"/>
    <lineage>
        <taxon>Bacteria</taxon>
        <taxon>Candidatus Kaiseribacteriota</taxon>
    </lineage>
</organism>
<keyword evidence="1" id="KW-1133">Transmembrane helix</keyword>
<proteinExistence type="predicted"/>
<protein>
    <submittedName>
        <fullName evidence="2">Uncharacterized protein</fullName>
    </submittedName>
</protein>
<dbReference type="AlphaFoldDB" id="A0A1F6FI68"/>
<gene>
    <name evidence="2" type="ORF">A2392_02165</name>
</gene>
<reference evidence="2 3" key="1">
    <citation type="journal article" date="2016" name="Nat. Commun.">
        <title>Thousands of microbial genomes shed light on interconnected biogeochemical processes in an aquifer system.</title>
        <authorList>
            <person name="Anantharaman K."/>
            <person name="Brown C.T."/>
            <person name="Hug L.A."/>
            <person name="Sharon I."/>
            <person name="Castelle C.J."/>
            <person name="Probst A.J."/>
            <person name="Thomas B.C."/>
            <person name="Singh A."/>
            <person name="Wilkins M.J."/>
            <person name="Karaoz U."/>
            <person name="Brodie E.L."/>
            <person name="Williams K.H."/>
            <person name="Hubbard S.S."/>
            <person name="Banfield J.F."/>
        </authorList>
    </citation>
    <scope>NUCLEOTIDE SEQUENCE [LARGE SCALE GENOMIC DNA]</scope>
</reference>
<evidence type="ECO:0000313" key="3">
    <source>
        <dbReference type="Proteomes" id="UP000177395"/>
    </source>
</evidence>
<keyword evidence="1" id="KW-0812">Transmembrane</keyword>
<evidence type="ECO:0000256" key="1">
    <source>
        <dbReference type="SAM" id="Phobius"/>
    </source>
</evidence>
<evidence type="ECO:0000313" key="2">
    <source>
        <dbReference type="EMBL" id="OGG85557.1"/>
    </source>
</evidence>